<keyword evidence="4 7" id="KW-0067">ATP-binding</keyword>
<sequence length="420" mass="44357">MVVPVGGPAGPGGGRDGREAREQQGRHIVEGRDGFGEDGGLHPGDPVVGDAVGGRGPAGGVLDAERAVGGEAGRRSAGTRRRGSWRRLSSSPGPRGPAEGRIVETGAAEHIVRSPEHPYTRSLLGAVLDDAPAREPWQPREARSTTVRPPPFSLDIRPGETLGLVGESGSGKTTIGRAVLGPAPVQSGSITFAGERIERAGAARRRALSRDLQVVFQDPYTSLNPSRTVGDTLGEPLLGQGVGAQEARARIAELLDRVRLPADAADRLPREFSGVQRQRVAIARALALRPRLVICDEPVSALDLTTQRTVLELLLEIQEESGVAYLFVTDDLSVVRFMSHRVAVIRGGELVETGDARSVTSEPRHPYTQALMLAAPVADVTEQRRRREAAHASAPACPTGRPRWPGDRPPGVSGGGSARG</sequence>
<proteinExistence type="inferred from homology"/>
<evidence type="ECO:0000256" key="1">
    <source>
        <dbReference type="ARBA" id="ARBA00005417"/>
    </source>
</evidence>
<dbReference type="PROSITE" id="PS50893">
    <property type="entry name" value="ABC_TRANSPORTER_2"/>
    <property type="match status" value="1"/>
</dbReference>
<feature type="domain" description="ABC transporter" evidence="6">
    <location>
        <begin position="126"/>
        <end position="372"/>
    </location>
</feature>
<keyword evidence="8" id="KW-1185">Reference proteome</keyword>
<dbReference type="InterPro" id="IPR027417">
    <property type="entry name" value="P-loop_NTPase"/>
</dbReference>
<evidence type="ECO:0000256" key="3">
    <source>
        <dbReference type="ARBA" id="ARBA00022741"/>
    </source>
</evidence>
<evidence type="ECO:0000259" key="6">
    <source>
        <dbReference type="PROSITE" id="PS50893"/>
    </source>
</evidence>
<evidence type="ECO:0000313" key="7">
    <source>
        <dbReference type="EMBL" id="CAH9416592.1"/>
    </source>
</evidence>
<dbReference type="Pfam" id="PF08352">
    <property type="entry name" value="oligo_HPY"/>
    <property type="match status" value="2"/>
</dbReference>
<dbReference type="Proteomes" id="UP001154015">
    <property type="component" value="Unassembled WGS sequence"/>
</dbReference>
<evidence type="ECO:0000256" key="4">
    <source>
        <dbReference type="ARBA" id="ARBA00022840"/>
    </source>
</evidence>
<dbReference type="SUPFAM" id="SSF52540">
    <property type="entry name" value="P-loop containing nucleoside triphosphate hydrolases"/>
    <property type="match status" value="1"/>
</dbReference>
<dbReference type="EMBL" id="CAKXYP010000009">
    <property type="protein sequence ID" value="CAH9416592.1"/>
    <property type="molecule type" value="Genomic_DNA"/>
</dbReference>
<dbReference type="PANTHER" id="PTHR43776:SF7">
    <property type="entry name" value="D,D-DIPEPTIDE TRANSPORT ATP-BINDING PROTEIN DDPF-RELATED"/>
    <property type="match status" value="1"/>
</dbReference>
<dbReference type="CDD" id="cd03257">
    <property type="entry name" value="ABC_NikE_OppD_transporters"/>
    <property type="match status" value="1"/>
</dbReference>
<gene>
    <name evidence="7" type="ORF">SGL43_03618</name>
</gene>
<dbReference type="InterPro" id="IPR003439">
    <property type="entry name" value="ABC_transporter-like_ATP-bd"/>
</dbReference>
<feature type="region of interest" description="Disordered" evidence="5">
    <location>
        <begin position="383"/>
        <end position="420"/>
    </location>
</feature>
<feature type="compositionally biased region" description="Low complexity" evidence="5">
    <location>
        <begin position="86"/>
        <end position="97"/>
    </location>
</feature>
<reference evidence="7" key="1">
    <citation type="submission" date="2022-03" db="EMBL/GenBank/DDBJ databases">
        <authorList>
            <person name="Leyn A S."/>
        </authorList>
    </citation>
    <scope>NUCLEOTIDE SEQUENCE</scope>
    <source>
        <strain evidence="7">Streptomyces globisporus 4-3</strain>
    </source>
</reference>
<evidence type="ECO:0000256" key="2">
    <source>
        <dbReference type="ARBA" id="ARBA00022448"/>
    </source>
</evidence>
<evidence type="ECO:0000313" key="8">
    <source>
        <dbReference type="Proteomes" id="UP001154015"/>
    </source>
</evidence>
<evidence type="ECO:0000256" key="5">
    <source>
        <dbReference type="SAM" id="MobiDB-lite"/>
    </source>
</evidence>
<comment type="similarity">
    <text evidence="1">Belongs to the ABC transporter superfamily.</text>
</comment>
<keyword evidence="3" id="KW-0547">Nucleotide-binding</keyword>
<feature type="compositionally biased region" description="Basic and acidic residues" evidence="5">
    <location>
        <begin position="63"/>
        <end position="74"/>
    </location>
</feature>
<accession>A0ABM9GYA5</accession>
<feature type="compositionally biased region" description="Basic and acidic residues" evidence="5">
    <location>
        <begin position="15"/>
        <end position="35"/>
    </location>
</feature>
<keyword evidence="2" id="KW-0813">Transport</keyword>
<dbReference type="InterPro" id="IPR003593">
    <property type="entry name" value="AAA+_ATPase"/>
</dbReference>
<organism evidence="7 8">
    <name type="scientific">Streptomyces globisporus</name>
    <dbReference type="NCBI Taxonomy" id="1908"/>
    <lineage>
        <taxon>Bacteria</taxon>
        <taxon>Bacillati</taxon>
        <taxon>Actinomycetota</taxon>
        <taxon>Actinomycetes</taxon>
        <taxon>Kitasatosporales</taxon>
        <taxon>Streptomycetaceae</taxon>
        <taxon>Streptomyces</taxon>
    </lineage>
</organism>
<comment type="caution">
    <text evidence="7">The sequence shown here is derived from an EMBL/GenBank/DDBJ whole genome shotgun (WGS) entry which is preliminary data.</text>
</comment>
<dbReference type="SMART" id="SM00382">
    <property type="entry name" value="AAA"/>
    <property type="match status" value="1"/>
</dbReference>
<dbReference type="PANTHER" id="PTHR43776">
    <property type="entry name" value="TRANSPORT ATP-BINDING PROTEIN"/>
    <property type="match status" value="1"/>
</dbReference>
<dbReference type="InterPro" id="IPR013563">
    <property type="entry name" value="Oligopep_ABC_C"/>
</dbReference>
<dbReference type="GO" id="GO:0005524">
    <property type="term" value="F:ATP binding"/>
    <property type="evidence" value="ECO:0007669"/>
    <property type="project" value="UniProtKB-KW"/>
</dbReference>
<feature type="region of interest" description="Disordered" evidence="5">
    <location>
        <begin position="136"/>
        <end position="158"/>
    </location>
</feature>
<name>A0ABM9GYA5_STRGL</name>
<protein>
    <submittedName>
        <fullName evidence="7">Oligopeptide ABC transporter, ATP-binding protein OppF (TC 3.A.1.5.1)</fullName>
    </submittedName>
</protein>
<dbReference type="Gene3D" id="3.40.50.300">
    <property type="entry name" value="P-loop containing nucleotide triphosphate hydrolases"/>
    <property type="match status" value="1"/>
</dbReference>
<dbReference type="InterPro" id="IPR050319">
    <property type="entry name" value="ABC_transp_ATP-bind"/>
</dbReference>
<feature type="region of interest" description="Disordered" evidence="5">
    <location>
        <begin position="1"/>
        <end position="101"/>
    </location>
</feature>
<dbReference type="Pfam" id="PF00005">
    <property type="entry name" value="ABC_tran"/>
    <property type="match status" value="1"/>
</dbReference>